<gene>
    <name evidence="2" type="ORF">EYS09_21660</name>
</gene>
<name>A0A4Q9HTX3_STRKA</name>
<sequence length="150" mass="16179">MPESAGREEIRLRIRGTDNPQQDLADLTAWLEREPWLRRREHLWETRPAHETEADEGAGDGPRDMAVGVDDLILVVAGAVAGEITKSLTFALREWLRRRREERAAGEEPALSVGDDGGLRPVGDAGPHGAAPGHPDPGSPAHEGGSTGED</sequence>
<dbReference type="RefSeq" id="WP_131124481.1">
    <property type="nucleotide sequence ID" value="NZ_SIXH01000206.1"/>
</dbReference>
<comment type="caution">
    <text evidence="2">The sequence shown here is derived from an EMBL/GenBank/DDBJ whole genome shotgun (WGS) entry which is preliminary data.</text>
</comment>
<accession>A0A4Q9HTX3</accession>
<evidence type="ECO:0000256" key="1">
    <source>
        <dbReference type="SAM" id="MobiDB-lite"/>
    </source>
</evidence>
<protein>
    <submittedName>
        <fullName evidence="2">Uncharacterized protein</fullName>
    </submittedName>
</protein>
<feature type="region of interest" description="Disordered" evidence="1">
    <location>
        <begin position="44"/>
        <end position="64"/>
    </location>
</feature>
<organism evidence="2 3">
    <name type="scientific">Streptomyces kasugaensis</name>
    <dbReference type="NCBI Taxonomy" id="1946"/>
    <lineage>
        <taxon>Bacteria</taxon>
        <taxon>Bacillati</taxon>
        <taxon>Actinomycetota</taxon>
        <taxon>Actinomycetes</taxon>
        <taxon>Kitasatosporales</taxon>
        <taxon>Streptomycetaceae</taxon>
        <taxon>Streptomyces</taxon>
    </lineage>
</organism>
<reference evidence="2 3" key="1">
    <citation type="submission" date="2019-02" db="EMBL/GenBank/DDBJ databases">
        <title>Draft Genome Sequence of Streptomyces sp. AM-2504, identified by 16S rRNA comparative analysis as a Streptomyces Kasugaensis strain.</title>
        <authorList>
            <person name="Napolioni V."/>
            <person name="Giuliodori A.M."/>
            <person name="Spurio R."/>
            <person name="Fabbretti A."/>
        </authorList>
    </citation>
    <scope>NUCLEOTIDE SEQUENCE [LARGE SCALE GENOMIC DNA]</scope>
    <source>
        <strain evidence="2 3">AM-2504</strain>
    </source>
</reference>
<evidence type="ECO:0000313" key="2">
    <source>
        <dbReference type="EMBL" id="TBO57630.1"/>
    </source>
</evidence>
<feature type="region of interest" description="Disordered" evidence="1">
    <location>
        <begin position="101"/>
        <end position="150"/>
    </location>
</feature>
<evidence type="ECO:0000313" key="3">
    <source>
        <dbReference type="Proteomes" id="UP000292452"/>
    </source>
</evidence>
<dbReference type="AlphaFoldDB" id="A0A4Q9HTX3"/>
<keyword evidence="3" id="KW-1185">Reference proteome</keyword>
<dbReference type="Proteomes" id="UP000292452">
    <property type="component" value="Unassembled WGS sequence"/>
</dbReference>
<feature type="compositionally biased region" description="Low complexity" evidence="1">
    <location>
        <begin position="123"/>
        <end position="133"/>
    </location>
</feature>
<proteinExistence type="predicted"/>
<dbReference type="EMBL" id="SIXH01000206">
    <property type="protein sequence ID" value="TBO57630.1"/>
    <property type="molecule type" value="Genomic_DNA"/>
</dbReference>